<dbReference type="RefSeq" id="WP_090222473.1">
    <property type="nucleotide sequence ID" value="NZ_FOZP01000001.1"/>
</dbReference>
<dbReference type="EMBL" id="FOZP01000001">
    <property type="protein sequence ID" value="SFS31799.1"/>
    <property type="molecule type" value="Genomic_DNA"/>
</dbReference>
<dbReference type="InterPro" id="IPR000326">
    <property type="entry name" value="PAP2/HPO"/>
</dbReference>
<dbReference type="SUPFAM" id="SSF48317">
    <property type="entry name" value="Acid phosphatase/Vanadium-dependent haloperoxidase"/>
    <property type="match status" value="1"/>
</dbReference>
<protein>
    <submittedName>
        <fullName evidence="2">PAP2 superfamily protein</fullName>
    </submittedName>
</protein>
<dbReference type="Proteomes" id="UP000199312">
    <property type="component" value="Unassembled WGS sequence"/>
</dbReference>
<feature type="domain" description="Phosphatidic acid phosphatase type 2/haloperoxidase" evidence="1">
    <location>
        <begin position="138"/>
        <end position="249"/>
    </location>
</feature>
<reference evidence="3" key="1">
    <citation type="submission" date="2016-10" db="EMBL/GenBank/DDBJ databases">
        <authorList>
            <person name="Varghese N."/>
            <person name="Submissions S."/>
        </authorList>
    </citation>
    <scope>NUCLEOTIDE SEQUENCE [LARGE SCALE GENOMIC DNA]</scope>
    <source>
        <strain evidence="3">DSM 24450</strain>
    </source>
</reference>
<sequence>MIFKKINRIICISLAVAFVNLVNCQETEKVEVKENTWNLFKKDGTLILQSVKHAYTQPLKWEKDDWLTAGGIVAGTAFMYIYDEQTSEYFVNQNKNAPQMLKEIGWYYGSPQNFFMISAGIYGYGLFAKNEAFRHTGVLIISSAVATGLIQTISKNAFGRARPSQDVGSRKFKFMSKESGYHSFPSGHSILSFTASHAIAKQFKNIWVKGGIYTVGLIAPVSRLWAGAHWLTDVTLGMVLGVVIVDGIDNFLQQKQNSSKEKLINWNVNIGVGNIGLIGTF</sequence>
<dbReference type="Gene3D" id="1.20.144.10">
    <property type="entry name" value="Phosphatidic acid phosphatase type 2/haloperoxidase"/>
    <property type="match status" value="1"/>
</dbReference>
<dbReference type="SMART" id="SM00014">
    <property type="entry name" value="acidPPc"/>
    <property type="match status" value="1"/>
</dbReference>
<dbReference type="InterPro" id="IPR036938">
    <property type="entry name" value="PAP2/HPO_sf"/>
</dbReference>
<dbReference type="PANTHER" id="PTHR14969:SF13">
    <property type="entry name" value="AT30094P"/>
    <property type="match status" value="1"/>
</dbReference>
<dbReference type="AlphaFoldDB" id="A0A1I6NVB5"/>
<name>A0A1I6NVB5_9FLAO</name>
<dbReference type="PANTHER" id="PTHR14969">
    <property type="entry name" value="SPHINGOSINE-1-PHOSPHATE PHOSPHOHYDROLASE"/>
    <property type="match status" value="1"/>
</dbReference>
<evidence type="ECO:0000259" key="1">
    <source>
        <dbReference type="SMART" id="SM00014"/>
    </source>
</evidence>
<evidence type="ECO:0000313" key="2">
    <source>
        <dbReference type="EMBL" id="SFS31799.1"/>
    </source>
</evidence>
<dbReference type="Pfam" id="PF01569">
    <property type="entry name" value="PAP2"/>
    <property type="match status" value="1"/>
</dbReference>
<gene>
    <name evidence="2" type="ORF">SAMN04488006_0608</name>
</gene>
<proteinExistence type="predicted"/>
<organism evidence="2 3">
    <name type="scientific">Lutibacter maritimus</name>
    <dbReference type="NCBI Taxonomy" id="593133"/>
    <lineage>
        <taxon>Bacteria</taxon>
        <taxon>Pseudomonadati</taxon>
        <taxon>Bacteroidota</taxon>
        <taxon>Flavobacteriia</taxon>
        <taxon>Flavobacteriales</taxon>
        <taxon>Flavobacteriaceae</taxon>
        <taxon>Lutibacter</taxon>
    </lineage>
</organism>
<dbReference type="STRING" id="593133.SAMN04488006_0608"/>
<keyword evidence="3" id="KW-1185">Reference proteome</keyword>
<dbReference type="OrthoDB" id="9773582at2"/>
<evidence type="ECO:0000313" key="3">
    <source>
        <dbReference type="Proteomes" id="UP000199312"/>
    </source>
</evidence>
<accession>A0A1I6NVB5</accession>